<keyword evidence="3" id="KW-1185">Reference proteome</keyword>
<dbReference type="PANTHER" id="PTHR43194">
    <property type="entry name" value="HYDROLASE ALPHA/BETA FOLD FAMILY"/>
    <property type="match status" value="1"/>
</dbReference>
<dbReference type="EMBL" id="WRPP01000002">
    <property type="protein sequence ID" value="MVU78013.1"/>
    <property type="molecule type" value="Genomic_DNA"/>
</dbReference>
<protein>
    <submittedName>
        <fullName evidence="2">Alpha/beta fold hydrolase</fullName>
    </submittedName>
</protein>
<dbReference type="Pfam" id="PF00561">
    <property type="entry name" value="Abhydrolase_1"/>
    <property type="match status" value="1"/>
</dbReference>
<dbReference type="InterPro" id="IPR050228">
    <property type="entry name" value="Carboxylesterase_BioH"/>
</dbReference>
<evidence type="ECO:0000313" key="3">
    <source>
        <dbReference type="Proteomes" id="UP000466794"/>
    </source>
</evidence>
<dbReference type="PRINTS" id="PR00111">
    <property type="entry name" value="ABHYDROLASE"/>
</dbReference>
<proteinExistence type="predicted"/>
<evidence type="ECO:0000259" key="1">
    <source>
        <dbReference type="Pfam" id="PF00561"/>
    </source>
</evidence>
<dbReference type="Gene3D" id="3.40.50.1820">
    <property type="entry name" value="alpha/beta hydrolase"/>
    <property type="match status" value="1"/>
</dbReference>
<dbReference type="PANTHER" id="PTHR43194:SF2">
    <property type="entry name" value="PEROXISOMAL MEMBRANE PROTEIN LPX1"/>
    <property type="match status" value="1"/>
</dbReference>
<gene>
    <name evidence="2" type="ORF">GPX89_12235</name>
</gene>
<reference evidence="2 3" key="1">
    <citation type="submission" date="2019-12" db="EMBL/GenBank/DDBJ databases">
        <title>Nocardia sp. nov. ET3-3 isolated from soil.</title>
        <authorList>
            <person name="Kanchanasin P."/>
            <person name="Tanasupawat S."/>
            <person name="Yuki M."/>
            <person name="Kudo T."/>
        </authorList>
    </citation>
    <scope>NUCLEOTIDE SEQUENCE [LARGE SCALE GENOMIC DNA]</scope>
    <source>
        <strain evidence="2 3">ET3-3</strain>
    </source>
</reference>
<feature type="domain" description="AB hydrolase-1" evidence="1">
    <location>
        <begin position="20"/>
        <end position="243"/>
    </location>
</feature>
<accession>A0A7K1UUH9</accession>
<dbReference type="AlphaFoldDB" id="A0A7K1UUH9"/>
<dbReference type="SUPFAM" id="SSF53474">
    <property type="entry name" value="alpha/beta-Hydrolases"/>
    <property type="match status" value="1"/>
</dbReference>
<keyword evidence="2" id="KW-0378">Hydrolase</keyword>
<dbReference type="InterPro" id="IPR029058">
    <property type="entry name" value="AB_hydrolase_fold"/>
</dbReference>
<sequence length="266" mass="28653">MHTMHTTAGELAYEDTGAGPAVVLLHANLHDHHDFDPIVPALAAEHRVIAVDWPGHGASEPNPNVTAVGFADALVELVAALELDSAVFLGNSVGGFAAARLALDHPERVAGLVLVNTGGFVRQSPLTRAYCNLYGSGPVARYWLPRSVRNYTKPMSPHDDAVIERAIRFGATDTGRATYSALWHSFNDPGYDLTARAPEITAPTLIVWGSRDPILPLRYGKLAHALIPNSQLHVLPTGHLPFSSAPQEFLDLVLPFLRNSVASRES</sequence>
<evidence type="ECO:0000313" key="2">
    <source>
        <dbReference type="EMBL" id="MVU78013.1"/>
    </source>
</evidence>
<dbReference type="Proteomes" id="UP000466794">
    <property type="component" value="Unassembled WGS sequence"/>
</dbReference>
<comment type="caution">
    <text evidence="2">The sequence shown here is derived from an EMBL/GenBank/DDBJ whole genome shotgun (WGS) entry which is preliminary data.</text>
</comment>
<dbReference type="GO" id="GO:0016787">
    <property type="term" value="F:hydrolase activity"/>
    <property type="evidence" value="ECO:0007669"/>
    <property type="project" value="UniProtKB-KW"/>
</dbReference>
<organism evidence="2 3">
    <name type="scientific">Nocardia terrae</name>
    <dbReference type="NCBI Taxonomy" id="2675851"/>
    <lineage>
        <taxon>Bacteria</taxon>
        <taxon>Bacillati</taxon>
        <taxon>Actinomycetota</taxon>
        <taxon>Actinomycetes</taxon>
        <taxon>Mycobacteriales</taxon>
        <taxon>Nocardiaceae</taxon>
        <taxon>Nocardia</taxon>
    </lineage>
</organism>
<name>A0A7K1UUH9_9NOCA</name>
<dbReference type="InterPro" id="IPR000073">
    <property type="entry name" value="AB_hydrolase_1"/>
</dbReference>